<accession>A0ACC4CJB3</accession>
<name>A0ACC4CJB3_POPAL</name>
<comment type="caution">
    <text evidence="1">The sequence shown here is derived from an EMBL/GenBank/DDBJ whole genome shotgun (WGS) entry which is preliminary data.</text>
</comment>
<evidence type="ECO:0000313" key="1">
    <source>
        <dbReference type="EMBL" id="KAL3597630.1"/>
    </source>
</evidence>
<evidence type="ECO:0000313" key="2">
    <source>
        <dbReference type="Proteomes" id="UP000309997"/>
    </source>
</evidence>
<proteinExistence type="predicted"/>
<keyword evidence="2" id="KW-1185">Reference proteome</keyword>
<organism evidence="1 2">
    <name type="scientific">Populus alba</name>
    <name type="common">White poplar</name>
    <dbReference type="NCBI Taxonomy" id="43335"/>
    <lineage>
        <taxon>Eukaryota</taxon>
        <taxon>Viridiplantae</taxon>
        <taxon>Streptophyta</taxon>
        <taxon>Embryophyta</taxon>
        <taxon>Tracheophyta</taxon>
        <taxon>Spermatophyta</taxon>
        <taxon>Magnoliopsida</taxon>
        <taxon>eudicotyledons</taxon>
        <taxon>Gunneridae</taxon>
        <taxon>Pentapetalae</taxon>
        <taxon>rosids</taxon>
        <taxon>fabids</taxon>
        <taxon>Malpighiales</taxon>
        <taxon>Salicaceae</taxon>
        <taxon>Saliceae</taxon>
        <taxon>Populus</taxon>
    </lineage>
</organism>
<protein>
    <submittedName>
        <fullName evidence="1">Uncharacterized protein</fullName>
    </submittedName>
</protein>
<dbReference type="EMBL" id="RCHU02000004">
    <property type="protein sequence ID" value="KAL3597630.1"/>
    <property type="molecule type" value="Genomic_DNA"/>
</dbReference>
<gene>
    <name evidence="1" type="ORF">D5086_009267</name>
</gene>
<sequence length="84" mass="9459">MVEDTTELRHSFLSSNLRKICQRPWLKSNLVCKLHATINIVGKAHTSNESHRNRRTCFAGGDASARRSTDDLVTSSGRHSKKHT</sequence>
<dbReference type="Proteomes" id="UP000309997">
    <property type="component" value="Unassembled WGS sequence"/>
</dbReference>
<reference evidence="1 2" key="1">
    <citation type="journal article" date="2024" name="Plant Biotechnol. J.">
        <title>Genome and CRISPR/Cas9 system of a widespread forest tree (Populus alba) in the world.</title>
        <authorList>
            <person name="Liu Y.J."/>
            <person name="Jiang P.F."/>
            <person name="Han X.M."/>
            <person name="Li X.Y."/>
            <person name="Wang H.M."/>
            <person name="Wang Y.J."/>
            <person name="Wang X.X."/>
            <person name="Zeng Q.Y."/>
        </authorList>
    </citation>
    <scope>NUCLEOTIDE SEQUENCE [LARGE SCALE GENOMIC DNA]</scope>
    <source>
        <strain evidence="2">cv. PAL-ZL1</strain>
    </source>
</reference>